<dbReference type="GO" id="GO:0044027">
    <property type="term" value="P:negative regulation of gene expression via chromosomal CpG island methylation"/>
    <property type="evidence" value="ECO:0007669"/>
    <property type="project" value="TreeGrafter"/>
</dbReference>
<dbReference type="SMART" id="SM00439">
    <property type="entry name" value="BAH"/>
    <property type="match status" value="1"/>
</dbReference>
<dbReference type="PANTHER" id="PTHR10629:SF52">
    <property type="entry name" value="DNA (CYTOSINE-5)-METHYLTRANSFERASE 1"/>
    <property type="match status" value="1"/>
</dbReference>
<dbReference type="GO" id="GO:0003682">
    <property type="term" value="F:chromatin binding"/>
    <property type="evidence" value="ECO:0007669"/>
    <property type="project" value="InterPro"/>
</dbReference>
<dbReference type="AlphaFoldDB" id="A0A0K8SH88"/>
<dbReference type="InterPro" id="IPR001025">
    <property type="entry name" value="BAH_dom"/>
</dbReference>
<evidence type="ECO:0000259" key="2">
    <source>
        <dbReference type="PROSITE" id="PS51038"/>
    </source>
</evidence>
<dbReference type="GO" id="GO:0003886">
    <property type="term" value="F:DNA (cytosine-5-)-methyltransferase activity"/>
    <property type="evidence" value="ECO:0007669"/>
    <property type="project" value="TreeGrafter"/>
</dbReference>
<organism evidence="3">
    <name type="scientific">Lygus hesperus</name>
    <name type="common">Western plant bug</name>
    <dbReference type="NCBI Taxonomy" id="30085"/>
    <lineage>
        <taxon>Eukaryota</taxon>
        <taxon>Metazoa</taxon>
        <taxon>Ecdysozoa</taxon>
        <taxon>Arthropoda</taxon>
        <taxon>Hexapoda</taxon>
        <taxon>Insecta</taxon>
        <taxon>Pterygota</taxon>
        <taxon>Neoptera</taxon>
        <taxon>Paraneoptera</taxon>
        <taxon>Hemiptera</taxon>
        <taxon>Heteroptera</taxon>
        <taxon>Panheteroptera</taxon>
        <taxon>Cimicomorpha</taxon>
        <taxon>Miridae</taxon>
        <taxon>Mirini</taxon>
        <taxon>Lygus</taxon>
    </lineage>
</organism>
<dbReference type="InterPro" id="IPR043151">
    <property type="entry name" value="BAH_sf"/>
</dbReference>
<protein>
    <recommendedName>
        <fullName evidence="2">BAH domain-containing protein</fullName>
    </recommendedName>
</protein>
<dbReference type="GO" id="GO:0005634">
    <property type="term" value="C:nucleus"/>
    <property type="evidence" value="ECO:0007669"/>
    <property type="project" value="TreeGrafter"/>
</dbReference>
<dbReference type="GO" id="GO:0003677">
    <property type="term" value="F:DNA binding"/>
    <property type="evidence" value="ECO:0007669"/>
    <property type="project" value="TreeGrafter"/>
</dbReference>
<feature type="region of interest" description="Disordered" evidence="1">
    <location>
        <begin position="179"/>
        <end position="201"/>
    </location>
</feature>
<sequence length="255" mass="29386">VIGRVQFLWESTYGQRYMHLYWFSRGCETVLGESADPQELFLVDQCENTLLNGIISKVTVQYKPVSPDWTIENGKDLDAHDSDSDRTFFYSKKYDELHGRFEDIPPEPTNPHPNLEYRYCCSCLYSCKKLEFESPSVSEPLEEKTDDGKELYGLLKWRGEEYRKGTCVYLEPGTFKFPKGKKSKTASKKDEDSVNSNSTDETLYPEKYRKNIVKGRASNETTPDPFCIGLISAISSDRDGLVEAEDVKIEVYKFY</sequence>
<evidence type="ECO:0000256" key="1">
    <source>
        <dbReference type="SAM" id="MobiDB-lite"/>
    </source>
</evidence>
<name>A0A0K8SH88_LYGHE</name>
<feature type="non-terminal residue" evidence="3">
    <location>
        <position position="255"/>
    </location>
</feature>
<dbReference type="InterPro" id="IPR050390">
    <property type="entry name" value="C5-Methyltransferase"/>
</dbReference>
<dbReference type="EMBL" id="GBRD01013180">
    <property type="protein sequence ID" value="JAG52646.1"/>
    <property type="molecule type" value="Transcribed_RNA"/>
</dbReference>
<dbReference type="Pfam" id="PF01426">
    <property type="entry name" value="BAH"/>
    <property type="match status" value="1"/>
</dbReference>
<proteinExistence type="predicted"/>
<evidence type="ECO:0000313" key="3">
    <source>
        <dbReference type="EMBL" id="JAG52646.1"/>
    </source>
</evidence>
<dbReference type="PROSITE" id="PS51038">
    <property type="entry name" value="BAH"/>
    <property type="match status" value="1"/>
</dbReference>
<feature type="non-terminal residue" evidence="3">
    <location>
        <position position="1"/>
    </location>
</feature>
<feature type="domain" description="BAH" evidence="2">
    <location>
        <begin position="1"/>
        <end position="105"/>
    </location>
</feature>
<dbReference type="Gene3D" id="2.30.30.490">
    <property type="match status" value="2"/>
</dbReference>
<dbReference type="PANTHER" id="PTHR10629">
    <property type="entry name" value="CYTOSINE-SPECIFIC METHYLTRANSFERASE"/>
    <property type="match status" value="1"/>
</dbReference>
<accession>A0A0K8SH88</accession>
<reference evidence="3" key="1">
    <citation type="submission" date="2014-09" db="EMBL/GenBank/DDBJ databases">
        <authorList>
            <person name="Magalhaes I.L.F."/>
            <person name="Oliveira U."/>
            <person name="Santos F.R."/>
            <person name="Vidigal T.H.D.A."/>
            <person name="Brescovit A.D."/>
            <person name="Santos A.J."/>
        </authorList>
    </citation>
    <scope>NUCLEOTIDE SEQUENCE</scope>
</reference>